<comment type="caution">
    <text evidence="2">The sequence shown here is derived from an EMBL/GenBank/DDBJ whole genome shotgun (WGS) entry which is preliminary data.</text>
</comment>
<protein>
    <submittedName>
        <fullName evidence="2">Uncharacterized protein</fullName>
    </submittedName>
</protein>
<dbReference type="EMBL" id="JACHMY010000001">
    <property type="protein sequence ID" value="MBB5836694.1"/>
    <property type="molecule type" value="Genomic_DNA"/>
</dbReference>
<dbReference type="AlphaFoldDB" id="A0A7W9J7D5"/>
<evidence type="ECO:0000313" key="3">
    <source>
        <dbReference type="Proteomes" id="UP000549971"/>
    </source>
</evidence>
<name>A0A7W9J7D5_9ACTN</name>
<reference evidence="2 3" key="1">
    <citation type="submission" date="2020-08" db="EMBL/GenBank/DDBJ databases">
        <title>Sequencing the genomes of 1000 actinobacteria strains.</title>
        <authorList>
            <person name="Klenk H.-P."/>
        </authorList>
    </citation>
    <scope>NUCLEOTIDE SEQUENCE [LARGE SCALE GENOMIC DNA]</scope>
    <source>
        <strain evidence="2 3">DSM 28967</strain>
    </source>
</reference>
<gene>
    <name evidence="2" type="ORF">HDA39_003428</name>
</gene>
<accession>A0A7W9J7D5</accession>
<feature type="region of interest" description="Disordered" evidence="1">
    <location>
        <begin position="74"/>
        <end position="101"/>
    </location>
</feature>
<dbReference type="RefSeq" id="WP_184796178.1">
    <property type="nucleotide sequence ID" value="NZ_JACHMY010000001.1"/>
</dbReference>
<sequence length="101" mass="11375">MRRFELYRYRDPSGVSGTGVVAIGLEFPPDHEGHQWVALKWLGRHPALTLWASLYDLLEIHGHLGASDIRWLDPDPFEDPEDTPPCRSAAPAALRHAHQGE</sequence>
<dbReference type="Proteomes" id="UP000549971">
    <property type="component" value="Unassembled WGS sequence"/>
</dbReference>
<keyword evidence="3" id="KW-1185">Reference proteome</keyword>
<evidence type="ECO:0000256" key="1">
    <source>
        <dbReference type="SAM" id="MobiDB-lite"/>
    </source>
</evidence>
<proteinExistence type="predicted"/>
<evidence type="ECO:0000313" key="2">
    <source>
        <dbReference type="EMBL" id="MBB5836694.1"/>
    </source>
</evidence>
<organism evidence="2 3">
    <name type="scientific">Kribbella italica</name>
    <dbReference type="NCBI Taxonomy" id="1540520"/>
    <lineage>
        <taxon>Bacteria</taxon>
        <taxon>Bacillati</taxon>
        <taxon>Actinomycetota</taxon>
        <taxon>Actinomycetes</taxon>
        <taxon>Propionibacteriales</taxon>
        <taxon>Kribbellaceae</taxon>
        <taxon>Kribbella</taxon>
    </lineage>
</organism>